<dbReference type="HAMAP" id="MF_00158">
    <property type="entry name" value="PanC"/>
    <property type="match status" value="1"/>
</dbReference>
<dbReference type="GO" id="GO:0004592">
    <property type="term" value="F:pantoate-beta-alanine ligase activity"/>
    <property type="evidence" value="ECO:0007669"/>
    <property type="project" value="UniProtKB-UniRule"/>
</dbReference>
<comment type="function">
    <text evidence="8">Catalyzes the condensation of pantoate with beta-alanine in an ATP-dependent reaction via a pantoyl-adenylate intermediate.</text>
</comment>
<feature type="binding site" evidence="8">
    <location>
        <position position="61"/>
    </location>
    <ligand>
        <name>beta-alanine</name>
        <dbReference type="ChEBI" id="CHEBI:57966"/>
    </ligand>
</feature>
<comment type="similarity">
    <text evidence="2 8">Belongs to the pantothenate synthetase family.</text>
</comment>
<comment type="pathway">
    <text evidence="1 8">Cofactor biosynthesis; (R)-pantothenate biosynthesis; (R)-pantothenate from (R)-pantoate and beta-alanine: step 1/1.</text>
</comment>
<comment type="miscellaneous">
    <text evidence="8">The reaction proceeds by a bi uni uni bi ping pong mechanism.</text>
</comment>
<keyword evidence="6 8" id="KW-0067">ATP-binding</keyword>
<dbReference type="FunFam" id="3.40.50.620:FF:000013">
    <property type="entry name" value="Pantothenate synthetase"/>
    <property type="match status" value="1"/>
</dbReference>
<evidence type="ECO:0000256" key="8">
    <source>
        <dbReference type="HAMAP-Rule" id="MF_00158"/>
    </source>
</evidence>
<dbReference type="Gene3D" id="3.40.50.620">
    <property type="entry name" value="HUPs"/>
    <property type="match status" value="1"/>
</dbReference>
<evidence type="ECO:0000256" key="1">
    <source>
        <dbReference type="ARBA" id="ARBA00004990"/>
    </source>
</evidence>
<feature type="binding site" evidence="8">
    <location>
        <begin position="186"/>
        <end position="189"/>
    </location>
    <ligand>
        <name>ATP</name>
        <dbReference type="ChEBI" id="CHEBI:30616"/>
    </ligand>
</feature>
<dbReference type="KEGG" id="ajp:AMJAP_3102"/>
<feature type="active site" description="Proton donor" evidence="8">
    <location>
        <position position="37"/>
    </location>
</feature>
<evidence type="ECO:0000256" key="7">
    <source>
        <dbReference type="ARBA" id="ARBA00048258"/>
    </source>
</evidence>
<dbReference type="EMBL" id="AP014545">
    <property type="protein sequence ID" value="BBB27687.1"/>
    <property type="molecule type" value="Genomic_DNA"/>
</dbReference>
<dbReference type="Gene3D" id="3.30.1300.10">
    <property type="entry name" value="Pantoate-beta-alanine ligase, C-terminal domain"/>
    <property type="match status" value="1"/>
</dbReference>
<evidence type="ECO:0000256" key="4">
    <source>
        <dbReference type="ARBA" id="ARBA00022655"/>
    </source>
</evidence>
<comment type="catalytic activity">
    <reaction evidence="7 8">
        <text>(R)-pantoate + beta-alanine + ATP = (R)-pantothenate + AMP + diphosphate + H(+)</text>
        <dbReference type="Rhea" id="RHEA:10912"/>
        <dbReference type="ChEBI" id="CHEBI:15378"/>
        <dbReference type="ChEBI" id="CHEBI:15980"/>
        <dbReference type="ChEBI" id="CHEBI:29032"/>
        <dbReference type="ChEBI" id="CHEBI:30616"/>
        <dbReference type="ChEBI" id="CHEBI:33019"/>
        <dbReference type="ChEBI" id="CHEBI:57966"/>
        <dbReference type="ChEBI" id="CHEBI:456215"/>
        <dbReference type="EC" id="6.3.2.1"/>
    </reaction>
</comment>
<feature type="binding site" evidence="8">
    <location>
        <position position="61"/>
    </location>
    <ligand>
        <name>(R)-pantoate</name>
        <dbReference type="ChEBI" id="CHEBI:15980"/>
    </ligand>
</feature>
<dbReference type="EC" id="6.3.2.1" evidence="8"/>
<dbReference type="PANTHER" id="PTHR21299">
    <property type="entry name" value="CYTIDYLATE KINASE/PANTOATE-BETA-ALANINE LIGASE"/>
    <property type="match status" value="1"/>
</dbReference>
<evidence type="ECO:0000313" key="10">
    <source>
        <dbReference type="Proteomes" id="UP000595663"/>
    </source>
</evidence>
<keyword evidence="4 8" id="KW-0566">Pantothenate biosynthesis</keyword>
<dbReference type="CDD" id="cd00560">
    <property type="entry name" value="PanC"/>
    <property type="match status" value="1"/>
</dbReference>
<dbReference type="UniPathway" id="UPA00028">
    <property type="reaction ID" value="UER00005"/>
</dbReference>
<dbReference type="GO" id="GO:0005829">
    <property type="term" value="C:cytosol"/>
    <property type="evidence" value="ECO:0007669"/>
    <property type="project" value="TreeGrafter"/>
</dbReference>
<comment type="subunit">
    <text evidence="8">Homodimer.</text>
</comment>
<keyword evidence="5 8" id="KW-0547">Nucleotide-binding</keyword>
<dbReference type="GO" id="GO:0005524">
    <property type="term" value="F:ATP binding"/>
    <property type="evidence" value="ECO:0007669"/>
    <property type="project" value="UniProtKB-KW"/>
</dbReference>
<dbReference type="InterPro" id="IPR042176">
    <property type="entry name" value="Pantoate_ligase_C"/>
</dbReference>
<keyword evidence="3 8" id="KW-0436">Ligase</keyword>
<evidence type="ECO:0000256" key="2">
    <source>
        <dbReference type="ARBA" id="ARBA00009256"/>
    </source>
</evidence>
<dbReference type="InterPro" id="IPR014729">
    <property type="entry name" value="Rossmann-like_a/b/a_fold"/>
</dbReference>
<dbReference type="Pfam" id="PF02569">
    <property type="entry name" value="Pantoate_ligase"/>
    <property type="match status" value="1"/>
</dbReference>
<feature type="binding site" evidence="8">
    <location>
        <begin position="149"/>
        <end position="152"/>
    </location>
    <ligand>
        <name>ATP</name>
        <dbReference type="ChEBI" id="CHEBI:30616"/>
    </ligand>
</feature>
<accession>A0A7R6PJL4</accession>
<dbReference type="RefSeq" id="WP_019623135.1">
    <property type="nucleotide sequence ID" value="NZ_AP014545.1"/>
</dbReference>
<organism evidence="9 10">
    <name type="scientific">Amphritea japonica ATCC BAA-1530</name>
    <dbReference type="NCBI Taxonomy" id="1278309"/>
    <lineage>
        <taxon>Bacteria</taxon>
        <taxon>Pseudomonadati</taxon>
        <taxon>Pseudomonadota</taxon>
        <taxon>Gammaproteobacteria</taxon>
        <taxon>Oceanospirillales</taxon>
        <taxon>Oceanospirillaceae</taxon>
        <taxon>Amphritea</taxon>
    </lineage>
</organism>
<proteinExistence type="inferred from homology"/>
<sequence length="282" mass="30943">MQTIFSIAELREVLGAERRAGKRIGFVPTMGNLHTGHIQLIHQSNNNADITVASIFVNPLQFGENEDLDAYPRTLSADQEKLAAAGCDYLFAPNSKEVYPNGQVIQTLVEVPGISDIHCGASRPGHFRGVATVVCKLFGMVQPDVAIFGEKDFQQLMVIQRMAEDLFLPVEIQGSPIARAKSGLALSSRNGYLTPEELATAPALNRAIRTTVAAINAGRRDYLNLQEEAQITLEEAGFKRDYYNICNRFDLQPAQSDHSELVLVAAAYLGKARLIDNMVIDL</sequence>
<dbReference type="OrthoDB" id="9773087at2"/>
<dbReference type="GO" id="GO:0015940">
    <property type="term" value="P:pantothenate biosynthetic process"/>
    <property type="evidence" value="ECO:0007669"/>
    <property type="project" value="UniProtKB-UniRule"/>
</dbReference>
<feature type="binding site" evidence="8">
    <location>
        <begin position="30"/>
        <end position="37"/>
    </location>
    <ligand>
        <name>ATP</name>
        <dbReference type="ChEBI" id="CHEBI:30616"/>
    </ligand>
</feature>
<feature type="binding site" evidence="8">
    <location>
        <position position="155"/>
    </location>
    <ligand>
        <name>(R)-pantoate</name>
        <dbReference type="ChEBI" id="CHEBI:15980"/>
    </ligand>
</feature>
<evidence type="ECO:0000256" key="5">
    <source>
        <dbReference type="ARBA" id="ARBA00022741"/>
    </source>
</evidence>
<comment type="subcellular location">
    <subcellularLocation>
        <location evidence="8">Cytoplasm</location>
    </subcellularLocation>
</comment>
<evidence type="ECO:0000256" key="3">
    <source>
        <dbReference type="ARBA" id="ARBA00022598"/>
    </source>
</evidence>
<keyword evidence="10" id="KW-1185">Reference proteome</keyword>
<dbReference type="InterPro" id="IPR003721">
    <property type="entry name" value="Pantoate_ligase"/>
</dbReference>
<feature type="binding site" evidence="8">
    <location>
        <position position="178"/>
    </location>
    <ligand>
        <name>ATP</name>
        <dbReference type="ChEBI" id="CHEBI:30616"/>
    </ligand>
</feature>
<evidence type="ECO:0000256" key="6">
    <source>
        <dbReference type="ARBA" id="ARBA00022840"/>
    </source>
</evidence>
<reference evidence="9 10" key="1">
    <citation type="journal article" date="2008" name="Int. J. Syst. Evol. Microbiol.">
        <title>Amphritea japonica sp. nov. and Amphritea balenae sp. nov., isolated from the sediment adjacent to sperm whale carcasses off Kagoshima, Japan.</title>
        <authorList>
            <person name="Miyazaki M."/>
            <person name="Nogi Y."/>
            <person name="Fujiwara Y."/>
            <person name="Kawato M."/>
            <person name="Nagahama T."/>
            <person name="Kubokawa K."/>
            <person name="Horikoshi K."/>
        </authorList>
    </citation>
    <scope>NUCLEOTIDE SEQUENCE [LARGE SCALE GENOMIC DNA]</scope>
    <source>
        <strain evidence="9 10">ATCC BAA-1530</strain>
    </source>
</reference>
<name>A0A7R6PJL4_9GAMM</name>
<dbReference type="Proteomes" id="UP000595663">
    <property type="component" value="Chromosome"/>
</dbReference>
<dbReference type="SUPFAM" id="SSF52374">
    <property type="entry name" value="Nucleotidylyl transferase"/>
    <property type="match status" value="1"/>
</dbReference>
<evidence type="ECO:0000313" key="9">
    <source>
        <dbReference type="EMBL" id="BBB27687.1"/>
    </source>
</evidence>
<protein>
    <recommendedName>
        <fullName evidence="8">Pantothenate synthetase</fullName>
        <shortName evidence="8">PS</shortName>
        <ecNumber evidence="8">6.3.2.1</ecNumber>
    </recommendedName>
    <alternativeName>
        <fullName evidence="8">Pantoate--beta-alanine ligase</fullName>
    </alternativeName>
    <alternativeName>
        <fullName evidence="8">Pantoate-activating enzyme</fullName>
    </alternativeName>
</protein>
<gene>
    <name evidence="8 9" type="primary">panC</name>
    <name evidence="9" type="ORF">AMJAP_3102</name>
</gene>
<dbReference type="NCBIfam" id="TIGR00018">
    <property type="entry name" value="panC"/>
    <property type="match status" value="1"/>
</dbReference>
<dbReference type="AlphaFoldDB" id="A0A7R6PJL4"/>
<dbReference type="PANTHER" id="PTHR21299:SF1">
    <property type="entry name" value="PANTOATE--BETA-ALANINE LIGASE"/>
    <property type="match status" value="1"/>
</dbReference>
<keyword evidence="8" id="KW-0963">Cytoplasm</keyword>